<reference evidence="2 3" key="1">
    <citation type="submission" date="2018-04" db="EMBL/GenBank/DDBJ databases">
        <title>Genomic Encyclopedia of Type Strains, Phase IV (KMG-IV): sequencing the most valuable type-strain genomes for metagenomic binning, comparative biology and taxonomic classification.</title>
        <authorList>
            <person name="Goeker M."/>
        </authorList>
    </citation>
    <scope>NUCLEOTIDE SEQUENCE [LARGE SCALE GENOMIC DNA]</scope>
    <source>
        <strain evidence="2 3">DSM 104150</strain>
    </source>
</reference>
<evidence type="ECO:0000256" key="1">
    <source>
        <dbReference type="SAM" id="SignalP"/>
    </source>
</evidence>
<feature type="chain" id="PRO_5016234064" evidence="1">
    <location>
        <begin position="25"/>
        <end position="92"/>
    </location>
</feature>
<dbReference type="RefSeq" id="WP_170123887.1">
    <property type="nucleotide sequence ID" value="NZ_CAWNXA010000002.1"/>
</dbReference>
<organism evidence="2 3">
    <name type="scientific">Sinimarinibacterium flocculans</name>
    <dbReference type="NCBI Taxonomy" id="985250"/>
    <lineage>
        <taxon>Bacteria</taxon>
        <taxon>Pseudomonadati</taxon>
        <taxon>Pseudomonadota</taxon>
        <taxon>Gammaproteobacteria</taxon>
        <taxon>Nevskiales</taxon>
        <taxon>Nevskiaceae</taxon>
        <taxon>Sinimarinibacterium</taxon>
    </lineage>
</organism>
<keyword evidence="3" id="KW-1185">Reference proteome</keyword>
<keyword evidence="1" id="KW-0732">Signal</keyword>
<dbReference type="EMBL" id="QICN01000002">
    <property type="protein sequence ID" value="PXV70232.1"/>
    <property type="molecule type" value="Genomic_DNA"/>
</dbReference>
<evidence type="ECO:0000313" key="3">
    <source>
        <dbReference type="Proteomes" id="UP000248330"/>
    </source>
</evidence>
<dbReference type="AlphaFoldDB" id="A0A318EDT1"/>
<dbReference type="Pfam" id="PF12266">
    <property type="entry name" value="DUF3613"/>
    <property type="match status" value="1"/>
</dbReference>
<dbReference type="InterPro" id="IPR022053">
    <property type="entry name" value="DUF3613"/>
</dbReference>
<proteinExistence type="predicted"/>
<sequence>MKLKFAGPTMAVAMVMCAMQVAVAAEPQTAPVGTDTRAWLQLQASGNASKGELRPMPGEVADKVYDRYLQSFDNQIPDEFERETFVSGGSGS</sequence>
<accession>A0A318EDT1</accession>
<gene>
    <name evidence="2" type="ORF">C8D93_10284</name>
</gene>
<protein>
    <submittedName>
        <fullName evidence="2">Uncharacterized protein DUF3613</fullName>
    </submittedName>
</protein>
<evidence type="ECO:0000313" key="2">
    <source>
        <dbReference type="EMBL" id="PXV70232.1"/>
    </source>
</evidence>
<comment type="caution">
    <text evidence="2">The sequence shown here is derived from an EMBL/GenBank/DDBJ whole genome shotgun (WGS) entry which is preliminary data.</text>
</comment>
<dbReference type="Proteomes" id="UP000248330">
    <property type="component" value="Unassembled WGS sequence"/>
</dbReference>
<feature type="signal peptide" evidence="1">
    <location>
        <begin position="1"/>
        <end position="24"/>
    </location>
</feature>
<name>A0A318EDT1_9GAMM</name>